<accession>A0ABN7WF18</accession>
<evidence type="ECO:0000313" key="3">
    <source>
        <dbReference type="Proteomes" id="UP000789901"/>
    </source>
</evidence>
<protein>
    <submittedName>
        <fullName evidence="2">12292_t:CDS:1</fullName>
    </submittedName>
</protein>
<feature type="compositionally biased region" description="Basic and acidic residues" evidence="1">
    <location>
        <begin position="138"/>
        <end position="155"/>
    </location>
</feature>
<gene>
    <name evidence="2" type="ORF">GMARGA_LOCUS30012</name>
</gene>
<reference evidence="2 3" key="1">
    <citation type="submission" date="2021-06" db="EMBL/GenBank/DDBJ databases">
        <authorList>
            <person name="Kallberg Y."/>
            <person name="Tangrot J."/>
            <person name="Rosling A."/>
        </authorList>
    </citation>
    <scope>NUCLEOTIDE SEQUENCE [LARGE SCALE GENOMIC DNA]</scope>
    <source>
        <strain evidence="2 3">120-4 pot B 10/14</strain>
    </source>
</reference>
<dbReference type="Proteomes" id="UP000789901">
    <property type="component" value="Unassembled WGS sequence"/>
</dbReference>
<comment type="caution">
    <text evidence="2">The sequence shown here is derived from an EMBL/GenBank/DDBJ whole genome shotgun (WGS) entry which is preliminary data.</text>
</comment>
<feature type="region of interest" description="Disordered" evidence="1">
    <location>
        <begin position="128"/>
        <end position="173"/>
    </location>
</feature>
<name>A0ABN7WF18_GIGMA</name>
<proteinExistence type="predicted"/>
<sequence>EEIPQNASVEVNKNNENISLQQIEQTNMDVQTQLAEATIEDNEDTSKQSWAEMMDKDSDNLKDITNATNPWALPSTSETNIEYTNTENNILHNKKEETQLGLNNLSDDCFLENIDDILRLPEQEIESRNPYGSGRVGRSKESALNEENTHEEKVEIPFNTSDRPDEEMEVKPTNSLKDTKEEITNEKRIESPITASTSLDIEMVVESSNPLRDKLADLYGNAGNKENLPPVVVEANTSIGDMQASMLSQVKNIEPMTLKW</sequence>
<feature type="non-terminal residue" evidence="2">
    <location>
        <position position="1"/>
    </location>
</feature>
<evidence type="ECO:0000313" key="2">
    <source>
        <dbReference type="EMBL" id="CAG8829541.1"/>
    </source>
</evidence>
<keyword evidence="3" id="KW-1185">Reference proteome</keyword>
<dbReference type="EMBL" id="CAJVQB010041471">
    <property type="protein sequence ID" value="CAG8829541.1"/>
    <property type="molecule type" value="Genomic_DNA"/>
</dbReference>
<organism evidence="2 3">
    <name type="scientific">Gigaspora margarita</name>
    <dbReference type="NCBI Taxonomy" id="4874"/>
    <lineage>
        <taxon>Eukaryota</taxon>
        <taxon>Fungi</taxon>
        <taxon>Fungi incertae sedis</taxon>
        <taxon>Mucoromycota</taxon>
        <taxon>Glomeromycotina</taxon>
        <taxon>Glomeromycetes</taxon>
        <taxon>Diversisporales</taxon>
        <taxon>Gigasporaceae</taxon>
        <taxon>Gigaspora</taxon>
    </lineage>
</organism>
<evidence type="ECO:0000256" key="1">
    <source>
        <dbReference type="SAM" id="MobiDB-lite"/>
    </source>
</evidence>